<keyword evidence="5" id="KW-1185">Reference proteome</keyword>
<evidence type="ECO:0000313" key="5">
    <source>
        <dbReference type="Proteomes" id="UP000630718"/>
    </source>
</evidence>
<accession>A0A919ACI2</accession>
<dbReference type="PANTHER" id="PTHR30575:SF0">
    <property type="entry name" value="XAA-ARG DIPEPTIDASE"/>
    <property type="match status" value="1"/>
</dbReference>
<dbReference type="SUPFAM" id="SSF55031">
    <property type="entry name" value="Bacterial exopeptidase dimerisation domain"/>
    <property type="match status" value="1"/>
</dbReference>
<evidence type="ECO:0000256" key="2">
    <source>
        <dbReference type="SAM" id="MobiDB-lite"/>
    </source>
</evidence>
<sequence length="436" mass="45336">MGGGAASGAWGRRDRRVSPHPVVEPGADQARPTAGRGRIRHREATVTRTPQDVHDQLRTEVAGRADALWEVASRLHADPEYAFAEHRAAALLAGELERAGFDVRRPVAGLETAFVARSGTGRPAVALLLEYDALPGLGHACGHNLIAAAGLGAALALREVLDGTPGAVLAVGTPAEEGGGGKAVEAEAGVFDEVDAALMFHPGVHDWRWAPLIAQVQYRVAFHGRAAHPTGNPAEGVDALAALVELFNVLNVLGRRLPDASHVQGIVTHGGTATNIVPEYAEGLFGLRAATTGALDELTGRLRECAEGVARATGTRAEVTRATVRYDHFRDSAVLSDRFAAHLSRAGITLTAPAPGVYLGSSDIGNVSARVPAIHPFVAIMDEDGSDHTPEFAAAAASERARAVLPAVTQALACTAADVLLHADLRARAWAGHGAA</sequence>
<protein>
    <recommendedName>
        <fullName evidence="1">Peptidase M20 domain-containing protein 2</fullName>
    </recommendedName>
</protein>
<dbReference type="GO" id="GO:0046657">
    <property type="term" value="P:folic acid catabolic process"/>
    <property type="evidence" value="ECO:0007669"/>
    <property type="project" value="TreeGrafter"/>
</dbReference>
<dbReference type="PANTHER" id="PTHR30575">
    <property type="entry name" value="PEPTIDASE M20"/>
    <property type="match status" value="1"/>
</dbReference>
<dbReference type="InterPro" id="IPR017439">
    <property type="entry name" value="Amidohydrolase"/>
</dbReference>
<dbReference type="InterPro" id="IPR052030">
    <property type="entry name" value="Peptidase_M20/M20A_hydrolases"/>
</dbReference>
<feature type="region of interest" description="Disordered" evidence="2">
    <location>
        <begin position="1"/>
        <end position="51"/>
    </location>
</feature>
<reference evidence="4" key="1">
    <citation type="journal article" date="2014" name="Int. J. Syst. Evol. Microbiol.">
        <title>Complete genome sequence of Corynebacterium casei LMG S-19264T (=DSM 44701T), isolated from a smear-ripened cheese.</title>
        <authorList>
            <consortium name="US DOE Joint Genome Institute (JGI-PGF)"/>
            <person name="Walter F."/>
            <person name="Albersmeier A."/>
            <person name="Kalinowski J."/>
            <person name="Ruckert C."/>
        </authorList>
    </citation>
    <scope>NUCLEOTIDE SEQUENCE</scope>
    <source>
        <strain evidence="4">JCM 4477</strain>
    </source>
</reference>
<evidence type="ECO:0000259" key="3">
    <source>
        <dbReference type="Pfam" id="PF07687"/>
    </source>
</evidence>
<dbReference type="Proteomes" id="UP000630718">
    <property type="component" value="Unassembled WGS sequence"/>
</dbReference>
<dbReference type="InterPro" id="IPR002933">
    <property type="entry name" value="Peptidase_M20"/>
</dbReference>
<organism evidence="4 5">
    <name type="scientific">Streptomyces fumanus</name>
    <dbReference type="NCBI Taxonomy" id="67302"/>
    <lineage>
        <taxon>Bacteria</taxon>
        <taxon>Bacillati</taxon>
        <taxon>Actinomycetota</taxon>
        <taxon>Actinomycetes</taxon>
        <taxon>Kitasatosporales</taxon>
        <taxon>Streptomycetaceae</taxon>
        <taxon>Streptomyces</taxon>
    </lineage>
</organism>
<dbReference type="GO" id="GO:0005737">
    <property type="term" value="C:cytoplasm"/>
    <property type="evidence" value="ECO:0007669"/>
    <property type="project" value="TreeGrafter"/>
</dbReference>
<dbReference type="GO" id="GO:0071713">
    <property type="term" value="F:para-aminobenzoyl-glutamate hydrolase activity"/>
    <property type="evidence" value="ECO:0007669"/>
    <property type="project" value="TreeGrafter"/>
</dbReference>
<dbReference type="InterPro" id="IPR036264">
    <property type="entry name" value="Bact_exopeptidase_dim_dom"/>
</dbReference>
<dbReference type="SUPFAM" id="SSF53187">
    <property type="entry name" value="Zn-dependent exopeptidases"/>
    <property type="match status" value="1"/>
</dbReference>
<gene>
    <name evidence="4" type="ORF">GCM10018772_25480</name>
</gene>
<dbReference type="InterPro" id="IPR011650">
    <property type="entry name" value="Peptidase_M20_dimer"/>
</dbReference>
<dbReference type="InterPro" id="IPR017144">
    <property type="entry name" value="Xaa-Arg_dipeptidase"/>
</dbReference>
<evidence type="ECO:0000256" key="1">
    <source>
        <dbReference type="PIRNR" id="PIRNR037226"/>
    </source>
</evidence>
<dbReference type="Pfam" id="PF07687">
    <property type="entry name" value="M20_dimer"/>
    <property type="match status" value="1"/>
</dbReference>
<dbReference type="PIRSF" id="PIRSF037226">
    <property type="entry name" value="Amidohydrolase_ACY1L2_prd"/>
    <property type="match status" value="1"/>
</dbReference>
<reference evidence="4" key="2">
    <citation type="submission" date="2020-09" db="EMBL/GenBank/DDBJ databases">
        <authorList>
            <person name="Sun Q."/>
            <person name="Ohkuma M."/>
        </authorList>
    </citation>
    <scope>NUCLEOTIDE SEQUENCE</scope>
    <source>
        <strain evidence="4">JCM 4477</strain>
    </source>
</reference>
<comment type="caution">
    <text evidence="4">The sequence shown here is derived from an EMBL/GenBank/DDBJ whole genome shotgun (WGS) entry which is preliminary data.</text>
</comment>
<dbReference type="EMBL" id="BNBI01000005">
    <property type="protein sequence ID" value="GHE99914.1"/>
    <property type="molecule type" value="Genomic_DNA"/>
</dbReference>
<dbReference type="Pfam" id="PF01546">
    <property type="entry name" value="Peptidase_M20"/>
    <property type="match status" value="1"/>
</dbReference>
<dbReference type="NCBIfam" id="TIGR01891">
    <property type="entry name" value="amidohydrolases"/>
    <property type="match status" value="1"/>
</dbReference>
<dbReference type="GO" id="GO:0016805">
    <property type="term" value="F:dipeptidase activity"/>
    <property type="evidence" value="ECO:0007669"/>
    <property type="project" value="InterPro"/>
</dbReference>
<feature type="domain" description="Peptidase M20 dimerisation" evidence="3">
    <location>
        <begin position="217"/>
        <end position="308"/>
    </location>
</feature>
<proteinExistence type="inferred from homology"/>
<dbReference type="AlphaFoldDB" id="A0A919ACI2"/>
<dbReference type="Gene3D" id="3.40.630.10">
    <property type="entry name" value="Zn peptidases"/>
    <property type="match status" value="1"/>
</dbReference>
<name>A0A919ACI2_9ACTN</name>
<dbReference type="Gene3D" id="3.30.70.360">
    <property type="match status" value="1"/>
</dbReference>
<evidence type="ECO:0000313" key="4">
    <source>
        <dbReference type="EMBL" id="GHE99914.1"/>
    </source>
</evidence>
<comment type="similarity">
    <text evidence="1">Belongs to the peptidase M20A family.</text>
</comment>